<keyword evidence="2" id="KW-1185">Reference proteome</keyword>
<protein>
    <submittedName>
        <fullName evidence="1">Uncharacterized protein</fullName>
    </submittedName>
</protein>
<accession>A0ABW4S9A1</accession>
<organism evidence="1 2">
    <name type="scientific">Halodurantibacterium flavum</name>
    <dbReference type="NCBI Taxonomy" id="1382802"/>
    <lineage>
        <taxon>Bacteria</taxon>
        <taxon>Pseudomonadati</taxon>
        <taxon>Pseudomonadota</taxon>
        <taxon>Alphaproteobacteria</taxon>
        <taxon>Rhodobacterales</taxon>
        <taxon>Paracoccaceae</taxon>
        <taxon>Halodurantibacterium</taxon>
    </lineage>
</organism>
<proteinExistence type="predicted"/>
<evidence type="ECO:0000313" key="1">
    <source>
        <dbReference type="EMBL" id="MFD1914136.1"/>
    </source>
</evidence>
<sequence length="72" mass="7870">MKLRADMPVWKRVAIIEEALADVLDRGETMEVGGGPEGAADRCVYVIAGIYSDHRVGHSLTEMARELEALLS</sequence>
<evidence type="ECO:0000313" key="2">
    <source>
        <dbReference type="Proteomes" id="UP001597353"/>
    </source>
</evidence>
<comment type="caution">
    <text evidence="1">The sequence shown here is derived from an EMBL/GenBank/DDBJ whole genome shotgun (WGS) entry which is preliminary data.</text>
</comment>
<dbReference type="EMBL" id="JBHUGH010000034">
    <property type="protein sequence ID" value="MFD1914136.1"/>
    <property type="molecule type" value="Genomic_DNA"/>
</dbReference>
<reference evidence="2" key="1">
    <citation type="journal article" date="2019" name="Int. J. Syst. Evol. Microbiol.">
        <title>The Global Catalogue of Microorganisms (GCM) 10K type strain sequencing project: providing services to taxonomists for standard genome sequencing and annotation.</title>
        <authorList>
            <consortium name="The Broad Institute Genomics Platform"/>
            <consortium name="The Broad Institute Genome Sequencing Center for Infectious Disease"/>
            <person name="Wu L."/>
            <person name="Ma J."/>
        </authorList>
    </citation>
    <scope>NUCLEOTIDE SEQUENCE [LARGE SCALE GENOMIC DNA]</scope>
    <source>
        <strain evidence="2">CGMCC 4.7242</strain>
    </source>
</reference>
<dbReference type="Proteomes" id="UP001597353">
    <property type="component" value="Unassembled WGS sequence"/>
</dbReference>
<gene>
    <name evidence="1" type="ORF">ACFSGJ_18190</name>
</gene>
<name>A0ABW4S9A1_9RHOB</name>
<dbReference type="RefSeq" id="WP_390265171.1">
    <property type="nucleotide sequence ID" value="NZ_JBHUGH010000034.1"/>
</dbReference>